<accession>A0ABX1DQD2</accession>
<evidence type="ECO:0000313" key="6">
    <source>
        <dbReference type="Proteomes" id="UP000704467"/>
    </source>
</evidence>
<dbReference type="Proteomes" id="UP000704467">
    <property type="component" value="Unassembled WGS sequence"/>
</dbReference>
<name>A0ABX1DQD2_9HYPH</name>
<dbReference type="Pfam" id="PF03737">
    <property type="entry name" value="RraA-like"/>
    <property type="match status" value="1"/>
</dbReference>
<sequence length="238" mass="25797">MNGYSNSQASMDNHFEWTGEIMEKASYQFSTPVLANASERVLGPWTPRQMILDGLVSLRKDDKATGRAYTIRLRRSSKPSRANAARTLAAYDAAPADSIVFIQLVDDLGGAVVGDIIAHRLKKLKVAGVVVEGPVRDIDGLIQFGPPIWYRNAVASGLELAETEVEVQVALQLGTALVEPGSIISIDRDGVFVFPGTHYEALVSQADTITAKEALVHAALENNETLLRVLNLDDEITP</sequence>
<dbReference type="InterPro" id="IPR036704">
    <property type="entry name" value="RraA/RraA-like_sf"/>
</dbReference>
<evidence type="ECO:0000256" key="1">
    <source>
        <dbReference type="ARBA" id="ARBA00001968"/>
    </source>
</evidence>
<organism evidence="5 6">
    <name type="scientific">Brucella haematophila</name>
    <dbReference type="NCBI Taxonomy" id="419474"/>
    <lineage>
        <taxon>Bacteria</taxon>
        <taxon>Pseudomonadati</taxon>
        <taxon>Pseudomonadota</taxon>
        <taxon>Alphaproteobacteria</taxon>
        <taxon>Hyphomicrobiales</taxon>
        <taxon>Brucellaceae</taxon>
        <taxon>Brucella/Ochrobactrum group</taxon>
        <taxon>Brucella</taxon>
    </lineage>
</organism>
<dbReference type="InterPro" id="IPR005493">
    <property type="entry name" value="RraA/RraA-like"/>
</dbReference>
<reference evidence="5 6" key="1">
    <citation type="submission" date="2020-03" db="EMBL/GenBank/DDBJ databases">
        <title>Whole genome sequencing of clinical and environmental type strains of Ochrobactrum.</title>
        <authorList>
            <person name="Dharne M."/>
        </authorList>
    </citation>
    <scope>NUCLEOTIDE SEQUENCE [LARGE SCALE GENOMIC DNA]</scope>
    <source>
        <strain evidence="5 6">CIP 109452</strain>
    </source>
</reference>
<dbReference type="EMBL" id="JAAVLN010000003">
    <property type="protein sequence ID" value="NKC05134.1"/>
    <property type="molecule type" value="Genomic_DNA"/>
</dbReference>
<protein>
    <recommendedName>
        <fullName evidence="2">Putative 4-hydroxy-4-methyl-2-oxoglutarate aldolase</fullName>
    </recommendedName>
    <alternativeName>
        <fullName evidence="3">Regulator of ribonuclease activity homolog</fullName>
    </alternativeName>
    <alternativeName>
        <fullName evidence="4">RraA-like protein</fullName>
    </alternativeName>
</protein>
<dbReference type="Gene3D" id="3.50.30.40">
    <property type="entry name" value="Ribonuclease E inhibitor RraA/RraA-like"/>
    <property type="match status" value="1"/>
</dbReference>
<evidence type="ECO:0000256" key="2">
    <source>
        <dbReference type="ARBA" id="ARBA00016549"/>
    </source>
</evidence>
<dbReference type="PANTHER" id="PTHR33254:SF4">
    <property type="entry name" value="4-HYDROXY-4-METHYL-2-OXOGLUTARATE ALDOLASE 3-RELATED"/>
    <property type="match status" value="1"/>
</dbReference>
<proteinExistence type="predicted"/>
<comment type="caution">
    <text evidence="5">The sequence shown here is derived from an EMBL/GenBank/DDBJ whole genome shotgun (WGS) entry which is preliminary data.</text>
</comment>
<dbReference type="CDD" id="cd16841">
    <property type="entry name" value="RraA_family"/>
    <property type="match status" value="1"/>
</dbReference>
<evidence type="ECO:0000256" key="3">
    <source>
        <dbReference type="ARBA" id="ARBA00029596"/>
    </source>
</evidence>
<keyword evidence="6" id="KW-1185">Reference proteome</keyword>
<dbReference type="PANTHER" id="PTHR33254">
    <property type="entry name" value="4-HYDROXY-4-METHYL-2-OXOGLUTARATE ALDOLASE 3-RELATED"/>
    <property type="match status" value="1"/>
</dbReference>
<dbReference type="SUPFAM" id="SSF89562">
    <property type="entry name" value="RraA-like"/>
    <property type="match status" value="1"/>
</dbReference>
<comment type="cofactor">
    <cofactor evidence="1">
        <name>a divalent metal cation</name>
        <dbReference type="ChEBI" id="CHEBI:60240"/>
    </cofactor>
</comment>
<gene>
    <name evidence="5" type="ORF">HED55_24115</name>
</gene>
<evidence type="ECO:0000256" key="4">
    <source>
        <dbReference type="ARBA" id="ARBA00030169"/>
    </source>
</evidence>
<evidence type="ECO:0000313" key="5">
    <source>
        <dbReference type="EMBL" id="NKC05134.1"/>
    </source>
</evidence>